<evidence type="ECO:0000313" key="10">
    <source>
        <dbReference type="EMBL" id="UXE59905.1"/>
    </source>
</evidence>
<evidence type="ECO:0000256" key="9">
    <source>
        <dbReference type="HAMAP-Rule" id="MF_00024"/>
    </source>
</evidence>
<dbReference type="Pfam" id="PF03186">
    <property type="entry name" value="CobD_Cbib"/>
    <property type="match status" value="1"/>
</dbReference>
<evidence type="ECO:0000256" key="2">
    <source>
        <dbReference type="ARBA" id="ARBA00004953"/>
    </source>
</evidence>
<dbReference type="AlphaFoldDB" id="A0A977PVU5"/>
<gene>
    <name evidence="10" type="primary">cbiB</name>
    <name evidence="9" type="synonym">cobD</name>
    <name evidence="10" type="ORF">KA717_30085</name>
</gene>
<reference evidence="10" key="1">
    <citation type="submission" date="2021-04" db="EMBL/GenBank/DDBJ databases">
        <title>Genome sequence of Woronichinia naegeliana from Washington state freshwater lake bloom.</title>
        <authorList>
            <person name="Dreher T.W."/>
        </authorList>
    </citation>
    <scope>NUCLEOTIDE SEQUENCE</scope>
    <source>
        <strain evidence="10">WA131</strain>
    </source>
</reference>
<dbReference type="NCBIfam" id="TIGR00380">
    <property type="entry name" value="cobal_cbiB"/>
    <property type="match status" value="1"/>
</dbReference>
<dbReference type="GO" id="GO:0009236">
    <property type="term" value="P:cobalamin biosynthetic process"/>
    <property type="evidence" value="ECO:0007669"/>
    <property type="project" value="UniProtKB-UniRule"/>
</dbReference>
<organism evidence="10">
    <name type="scientific">Woronichinia naegeliana WA131</name>
    <dbReference type="NCBI Taxonomy" id="2824559"/>
    <lineage>
        <taxon>Bacteria</taxon>
        <taxon>Bacillati</taxon>
        <taxon>Cyanobacteriota</taxon>
        <taxon>Cyanophyceae</taxon>
        <taxon>Synechococcales</taxon>
        <taxon>Coelosphaeriaceae</taxon>
        <taxon>Woronichinia</taxon>
    </lineage>
</organism>
<accession>A0A977PVU5</accession>
<dbReference type="HAMAP" id="MF_00024">
    <property type="entry name" value="CobD_CbiB"/>
    <property type="match status" value="1"/>
</dbReference>
<sequence>MILMIMIGTVLLLAALLDYLIADPDRWLHPVQVIGWIIAGLTQIILRTLPNPRQRRYAGIGLGLLVILGTGLGSWFLLWGLEQWHSWSRWVVEVILLASGFAGRSLYQATDKVLKALQQGEITLVRNALGQFVGRDTETLNESEILRATLESWAENSVDGVMAPLFYAILGLWLPWVGPAPLVLSYKAASTLDSMIGYLREPYRDLGWFSARFEDYLTWWPCRLTVLTLALLSGKPIMVLAICRRDGPQDPSPNSGWSEAVYAAILGVQLGGENSYQGVKRIKPLLGEPDFPITVDKIQAAIALTRVCFLLWLAIGVVSTHLIME</sequence>
<feature type="transmembrane region" description="Helical" evidence="9">
    <location>
        <begin position="32"/>
        <end position="50"/>
    </location>
</feature>
<comment type="similarity">
    <text evidence="3 9">Belongs to the CobD/CbiB family.</text>
</comment>
<proteinExistence type="inferred from homology"/>
<dbReference type="Proteomes" id="UP001065613">
    <property type="component" value="Chromosome"/>
</dbReference>
<evidence type="ECO:0000256" key="6">
    <source>
        <dbReference type="ARBA" id="ARBA00022692"/>
    </source>
</evidence>
<dbReference type="PANTHER" id="PTHR34308">
    <property type="entry name" value="COBALAMIN BIOSYNTHESIS PROTEIN CBIB"/>
    <property type="match status" value="1"/>
</dbReference>
<evidence type="ECO:0000256" key="5">
    <source>
        <dbReference type="ARBA" id="ARBA00022573"/>
    </source>
</evidence>
<protein>
    <recommendedName>
        <fullName evidence="9">Cobalamin biosynthesis protein CobD</fullName>
    </recommendedName>
</protein>
<keyword evidence="4 9" id="KW-1003">Cell membrane</keyword>
<evidence type="ECO:0000256" key="4">
    <source>
        <dbReference type="ARBA" id="ARBA00022475"/>
    </source>
</evidence>
<evidence type="ECO:0000256" key="3">
    <source>
        <dbReference type="ARBA" id="ARBA00006263"/>
    </source>
</evidence>
<keyword evidence="5 9" id="KW-0169">Cobalamin biosynthesis</keyword>
<dbReference type="InterPro" id="IPR004485">
    <property type="entry name" value="Cobalamin_biosynth_CobD/CbiB"/>
</dbReference>
<comment type="caution">
    <text evidence="9">Lacks conserved residue(s) required for the propagation of feature annotation.</text>
</comment>
<feature type="transmembrane region" description="Helical" evidence="9">
    <location>
        <begin position="303"/>
        <end position="324"/>
    </location>
</feature>
<dbReference type="GO" id="GO:0048472">
    <property type="term" value="F:threonine-phosphate decarboxylase activity"/>
    <property type="evidence" value="ECO:0007669"/>
    <property type="project" value="InterPro"/>
</dbReference>
<evidence type="ECO:0000256" key="1">
    <source>
        <dbReference type="ARBA" id="ARBA00004651"/>
    </source>
</evidence>
<dbReference type="GO" id="GO:0005886">
    <property type="term" value="C:plasma membrane"/>
    <property type="evidence" value="ECO:0007669"/>
    <property type="project" value="UniProtKB-SubCell"/>
</dbReference>
<name>A0A977PVU5_9CYAN</name>
<evidence type="ECO:0000256" key="8">
    <source>
        <dbReference type="ARBA" id="ARBA00023136"/>
    </source>
</evidence>
<comment type="subcellular location">
    <subcellularLocation>
        <location evidence="1 9">Cell membrane</location>
        <topology evidence="1 9">Multi-pass membrane protein</topology>
    </subcellularLocation>
</comment>
<dbReference type="GO" id="GO:0015420">
    <property type="term" value="F:ABC-type vitamin B12 transporter activity"/>
    <property type="evidence" value="ECO:0007669"/>
    <property type="project" value="UniProtKB-UniRule"/>
</dbReference>
<comment type="function">
    <text evidence="9">Converts cobyric acid to cobinamide by the addition of aminopropanol on the F carboxylic group.</text>
</comment>
<dbReference type="EMBL" id="CP073041">
    <property type="protein sequence ID" value="UXE59905.1"/>
    <property type="molecule type" value="Genomic_DNA"/>
</dbReference>
<keyword evidence="6 9" id="KW-0812">Transmembrane</keyword>
<dbReference type="KEGG" id="wna:KA717_30085"/>
<keyword evidence="7 9" id="KW-1133">Transmembrane helix</keyword>
<comment type="pathway">
    <text evidence="2 9">Cofactor biosynthesis; adenosylcobalamin biosynthesis.</text>
</comment>
<dbReference type="PANTHER" id="PTHR34308:SF1">
    <property type="entry name" value="COBALAMIN BIOSYNTHESIS PROTEIN CBIB"/>
    <property type="match status" value="1"/>
</dbReference>
<evidence type="ECO:0000256" key="7">
    <source>
        <dbReference type="ARBA" id="ARBA00022989"/>
    </source>
</evidence>
<feature type="transmembrane region" description="Helical" evidence="9">
    <location>
        <begin position="57"/>
        <end position="81"/>
    </location>
</feature>
<keyword evidence="8 9" id="KW-0472">Membrane</keyword>